<evidence type="ECO:0000256" key="12">
    <source>
        <dbReference type="SAM" id="Phobius"/>
    </source>
</evidence>
<dbReference type="EnsemblMetazoa" id="ENSAATROPT006715">
    <property type="protein sequence ID" value="ENSAATROPP006045"/>
    <property type="gene ID" value="ENSAATROPG005465"/>
</dbReference>
<dbReference type="Gene3D" id="1.20.120.1770">
    <property type="match status" value="1"/>
</dbReference>
<dbReference type="GO" id="GO:0140575">
    <property type="term" value="F:transmembrane monodehydroascorbate reductase activity"/>
    <property type="evidence" value="ECO:0007669"/>
    <property type="project" value="InterPro"/>
</dbReference>
<dbReference type="PROSITE" id="PS50939">
    <property type="entry name" value="CYTOCHROME_B561"/>
    <property type="match status" value="1"/>
</dbReference>
<dbReference type="Proteomes" id="UP000075880">
    <property type="component" value="Unassembled WGS sequence"/>
</dbReference>
<keyword evidence="15" id="KW-1185">Reference proteome</keyword>
<protein>
    <recommendedName>
        <fullName evidence="11">ascorbate ferrireductase (transmembrane)</fullName>
        <ecNumber evidence="11">7.2.1.3</ecNumber>
    </recommendedName>
</protein>
<keyword evidence="10 12" id="KW-0472">Membrane</keyword>
<feature type="transmembrane region" description="Helical" evidence="12">
    <location>
        <begin position="78"/>
        <end position="98"/>
    </location>
</feature>
<evidence type="ECO:0000313" key="14">
    <source>
        <dbReference type="EnsemblMetazoa" id="ENSAATROPP006045"/>
    </source>
</evidence>
<keyword evidence="3" id="KW-0813">Transport</keyword>
<dbReference type="Pfam" id="PF03188">
    <property type="entry name" value="Cytochrom_B561"/>
    <property type="match status" value="1"/>
</dbReference>
<evidence type="ECO:0000256" key="10">
    <source>
        <dbReference type="ARBA" id="ARBA00023136"/>
    </source>
</evidence>
<evidence type="ECO:0000256" key="4">
    <source>
        <dbReference type="ARBA" id="ARBA00022617"/>
    </source>
</evidence>
<sequence>MLIRGILFHPPFFPGVSRSPAHDDHEDPSVLKRLHGTFMVIAWLFFNSLGNTVARYFKKTWTNRQYFGMPLWIFYHRVYMVACWALTCAAIVCIIVDLEAIKAHAHAIVGLTTFVLVFIQPILGLASPGQPQPRAVLRFVHALVGHTAYILAVTNMFLGVGLQEARISSVMYGLLAGALAIHVLAHVVFNVSIPSTEPSRRPTTFVNGYFTLRPQHADIRFSNI</sequence>
<evidence type="ECO:0000256" key="6">
    <source>
        <dbReference type="ARBA" id="ARBA00022723"/>
    </source>
</evidence>
<evidence type="ECO:0000256" key="11">
    <source>
        <dbReference type="ARBA" id="ARBA00024225"/>
    </source>
</evidence>
<dbReference type="InterPro" id="IPR045150">
    <property type="entry name" value="CYB561D1/2"/>
</dbReference>
<dbReference type="GO" id="GO:0016020">
    <property type="term" value="C:membrane"/>
    <property type="evidence" value="ECO:0007669"/>
    <property type="project" value="UniProtKB-SubCell"/>
</dbReference>
<feature type="transmembrane region" description="Helical" evidence="12">
    <location>
        <begin position="104"/>
        <end position="123"/>
    </location>
</feature>
<evidence type="ECO:0000259" key="13">
    <source>
        <dbReference type="PROSITE" id="PS50939"/>
    </source>
</evidence>
<organism evidence="14 15">
    <name type="scientific">Anopheles atroparvus</name>
    <name type="common">European mosquito</name>
    <dbReference type="NCBI Taxonomy" id="41427"/>
    <lineage>
        <taxon>Eukaryota</taxon>
        <taxon>Metazoa</taxon>
        <taxon>Ecdysozoa</taxon>
        <taxon>Arthropoda</taxon>
        <taxon>Hexapoda</taxon>
        <taxon>Insecta</taxon>
        <taxon>Pterygota</taxon>
        <taxon>Neoptera</taxon>
        <taxon>Endopterygota</taxon>
        <taxon>Diptera</taxon>
        <taxon>Nematocera</taxon>
        <taxon>Culicoidea</taxon>
        <taxon>Culicidae</taxon>
        <taxon>Anophelinae</taxon>
        <taxon>Anopheles</taxon>
    </lineage>
</organism>
<comment type="subcellular location">
    <subcellularLocation>
        <location evidence="2">Membrane</location>
        <topology evidence="2">Multi-pass membrane protein</topology>
    </subcellularLocation>
</comment>
<dbReference type="GO" id="GO:0020037">
    <property type="term" value="F:heme binding"/>
    <property type="evidence" value="ECO:0007669"/>
    <property type="project" value="TreeGrafter"/>
</dbReference>
<evidence type="ECO:0000256" key="9">
    <source>
        <dbReference type="ARBA" id="ARBA00023004"/>
    </source>
</evidence>
<keyword evidence="6" id="KW-0479">Metal-binding</keyword>
<reference evidence="14" key="1">
    <citation type="submission" date="2024-04" db="UniProtKB">
        <authorList>
            <consortium name="EnsemblMetazoa"/>
        </authorList>
    </citation>
    <scope>IDENTIFICATION</scope>
    <source>
        <strain evidence="14">EBRO</strain>
    </source>
</reference>
<evidence type="ECO:0000313" key="15">
    <source>
        <dbReference type="Proteomes" id="UP000075880"/>
    </source>
</evidence>
<evidence type="ECO:0000256" key="8">
    <source>
        <dbReference type="ARBA" id="ARBA00022989"/>
    </source>
</evidence>
<evidence type="ECO:0000256" key="5">
    <source>
        <dbReference type="ARBA" id="ARBA00022692"/>
    </source>
</evidence>
<dbReference type="AlphaFoldDB" id="A0AAG5D5B1"/>
<keyword evidence="8 12" id="KW-1133">Transmembrane helix</keyword>
<dbReference type="CDD" id="cd08760">
    <property type="entry name" value="Cyt_b561_FRRS1_like"/>
    <property type="match status" value="1"/>
</dbReference>
<dbReference type="PANTHER" id="PTHR15422">
    <property type="entry name" value="OS05G0565100 PROTEIN"/>
    <property type="match status" value="1"/>
</dbReference>
<dbReference type="InterPro" id="IPR006593">
    <property type="entry name" value="Cyt_b561/ferric_Rdtase_TM"/>
</dbReference>
<keyword evidence="5 12" id="KW-0812">Transmembrane</keyword>
<keyword evidence="7" id="KW-0249">Electron transport</keyword>
<evidence type="ECO:0000256" key="2">
    <source>
        <dbReference type="ARBA" id="ARBA00004141"/>
    </source>
</evidence>
<name>A0AAG5D5B1_ANOAO</name>
<dbReference type="EC" id="7.2.1.3" evidence="11"/>
<feature type="transmembrane region" description="Helical" evidence="12">
    <location>
        <begin position="170"/>
        <end position="191"/>
    </location>
</feature>
<evidence type="ECO:0000256" key="7">
    <source>
        <dbReference type="ARBA" id="ARBA00022982"/>
    </source>
</evidence>
<feature type="domain" description="Cytochrome b561" evidence="13">
    <location>
        <begin position="1"/>
        <end position="195"/>
    </location>
</feature>
<dbReference type="SMART" id="SM00665">
    <property type="entry name" value="B561"/>
    <property type="match status" value="1"/>
</dbReference>
<keyword evidence="9" id="KW-0408">Iron</keyword>
<feature type="transmembrane region" description="Helical" evidence="12">
    <location>
        <begin position="38"/>
        <end position="57"/>
    </location>
</feature>
<comment type="cofactor">
    <cofactor evidence="1">
        <name>heme b</name>
        <dbReference type="ChEBI" id="CHEBI:60344"/>
    </cofactor>
</comment>
<evidence type="ECO:0000256" key="3">
    <source>
        <dbReference type="ARBA" id="ARBA00022448"/>
    </source>
</evidence>
<feature type="transmembrane region" description="Helical" evidence="12">
    <location>
        <begin position="135"/>
        <end position="158"/>
    </location>
</feature>
<proteinExistence type="predicted"/>
<dbReference type="GO" id="GO:0046872">
    <property type="term" value="F:metal ion binding"/>
    <property type="evidence" value="ECO:0007669"/>
    <property type="project" value="UniProtKB-KW"/>
</dbReference>
<accession>A0AAG5D5B1</accession>
<evidence type="ECO:0000256" key="1">
    <source>
        <dbReference type="ARBA" id="ARBA00001970"/>
    </source>
</evidence>
<keyword evidence="4" id="KW-0349">Heme</keyword>
<dbReference type="GO" id="GO:0140571">
    <property type="term" value="F:transmembrane ascorbate ferrireductase activity"/>
    <property type="evidence" value="ECO:0007669"/>
    <property type="project" value="UniProtKB-EC"/>
</dbReference>
<dbReference type="PANTHER" id="PTHR15422:SF24">
    <property type="entry name" value="DOMON RELATED DOMAIN-CONTAINING PROTEIN"/>
    <property type="match status" value="1"/>
</dbReference>